<keyword evidence="3" id="KW-0645">Protease</keyword>
<dbReference type="PANTHER" id="PTHR43690:SF17">
    <property type="entry name" value="PROTEIN YHJJ"/>
    <property type="match status" value="1"/>
</dbReference>
<dbReference type="AlphaFoldDB" id="A0A0R0ADC8"/>
<evidence type="ECO:0000256" key="3">
    <source>
        <dbReference type="ARBA" id="ARBA00022670"/>
    </source>
</evidence>
<dbReference type="PROSITE" id="PS00143">
    <property type="entry name" value="INSULINASE"/>
    <property type="match status" value="1"/>
</dbReference>
<keyword evidence="7" id="KW-0482">Metalloprotease</keyword>
<comment type="caution">
    <text evidence="11">The sequence shown here is derived from an EMBL/GenBank/DDBJ whole genome shotgun (WGS) entry which is preliminary data.</text>
</comment>
<dbReference type="Gene3D" id="3.30.830.10">
    <property type="entry name" value="Metalloenzyme, LuxS/M16 peptidase-like"/>
    <property type="match status" value="2"/>
</dbReference>
<evidence type="ECO:0000256" key="6">
    <source>
        <dbReference type="ARBA" id="ARBA00022833"/>
    </source>
</evidence>
<comment type="similarity">
    <text evidence="2 8">Belongs to the peptidase M16 family.</text>
</comment>
<feature type="domain" description="Peptidase M16 C-terminal" evidence="10">
    <location>
        <begin position="192"/>
        <end position="365"/>
    </location>
</feature>
<evidence type="ECO:0000259" key="9">
    <source>
        <dbReference type="Pfam" id="PF00675"/>
    </source>
</evidence>
<accession>A0A0R0ADC8</accession>
<keyword evidence="5" id="KW-0378">Hydrolase</keyword>
<dbReference type="EMBL" id="LLXS01000038">
    <property type="protein sequence ID" value="KRG40154.1"/>
    <property type="molecule type" value="Genomic_DNA"/>
</dbReference>
<dbReference type="Pfam" id="PF00675">
    <property type="entry name" value="Peptidase_M16"/>
    <property type="match status" value="1"/>
</dbReference>
<protein>
    <submittedName>
        <fullName evidence="11">Peptidase M16</fullName>
    </submittedName>
</protein>
<comment type="cofactor">
    <cofactor evidence="1">
        <name>Zn(2+)</name>
        <dbReference type="ChEBI" id="CHEBI:29105"/>
    </cofactor>
</comment>
<evidence type="ECO:0000313" key="11">
    <source>
        <dbReference type="EMBL" id="KRG40154.1"/>
    </source>
</evidence>
<dbReference type="InterPro" id="IPR050626">
    <property type="entry name" value="Peptidase_M16"/>
</dbReference>
<dbReference type="GO" id="GO:0046872">
    <property type="term" value="F:metal ion binding"/>
    <property type="evidence" value="ECO:0007669"/>
    <property type="project" value="UniProtKB-KW"/>
</dbReference>
<organism evidence="11 12">
    <name type="scientific">Stenotrophomonas pictorum JCM 9942</name>
    <dbReference type="NCBI Taxonomy" id="1236960"/>
    <lineage>
        <taxon>Bacteria</taxon>
        <taxon>Pseudomonadati</taxon>
        <taxon>Pseudomonadota</taxon>
        <taxon>Gammaproteobacteria</taxon>
        <taxon>Lysobacterales</taxon>
        <taxon>Lysobacteraceae</taxon>
        <taxon>Stenotrophomonas</taxon>
    </lineage>
</organism>
<evidence type="ECO:0000256" key="5">
    <source>
        <dbReference type="ARBA" id="ARBA00022801"/>
    </source>
</evidence>
<dbReference type="SUPFAM" id="SSF63411">
    <property type="entry name" value="LuxS/MPP-like metallohydrolase"/>
    <property type="match status" value="2"/>
</dbReference>
<reference evidence="11 12" key="1">
    <citation type="submission" date="2015-10" db="EMBL/GenBank/DDBJ databases">
        <title>Genome sequencing and analysis of members of genus Stenotrophomonas.</title>
        <authorList>
            <person name="Patil P.P."/>
            <person name="Midha S."/>
            <person name="Patil P.B."/>
        </authorList>
    </citation>
    <scope>NUCLEOTIDE SEQUENCE [LARGE SCALE GENOMIC DNA]</scope>
    <source>
        <strain evidence="11 12">JCM 9942</strain>
    </source>
</reference>
<name>A0A0R0ADC8_9GAMM</name>
<keyword evidence="12" id="KW-1185">Reference proteome</keyword>
<dbReference type="InterPro" id="IPR001431">
    <property type="entry name" value="Pept_M16_Zn_BS"/>
</dbReference>
<evidence type="ECO:0000256" key="2">
    <source>
        <dbReference type="ARBA" id="ARBA00007261"/>
    </source>
</evidence>
<evidence type="ECO:0000256" key="8">
    <source>
        <dbReference type="RuleBase" id="RU004447"/>
    </source>
</evidence>
<keyword evidence="6" id="KW-0862">Zinc</keyword>
<evidence type="ECO:0000256" key="4">
    <source>
        <dbReference type="ARBA" id="ARBA00022723"/>
    </source>
</evidence>
<dbReference type="InterPro" id="IPR011765">
    <property type="entry name" value="Pept_M16_N"/>
</dbReference>
<proteinExistence type="inferred from homology"/>
<sequence>MAAPAAWAAPVKVDGFTHIKSMDGIDEYRLDSNGLSVLVLPSHAAPVVTFQITYRVGSRNEVTGSTGGTHLLEHLMFMGSTHYDASKGNSVDTYLDRVGAGFNATTSMDRTNYYATLPPSALDGYIAIEADRMRGLLLREKDRQSEMTVVRNEYERNENNPNGALMKLIWSTAFQAQPYHHPVIGWRSDIENVSIDKLREFYDTYYWPNNATVTVVGDVEPAKLLATIGKEFGKVPRSPHAIPEVYTTEPAQQGERRVILRRAGEAGTVMMAFKGPAGLDADIPALTVLELVLQGGRGSRLSRALVDTSKAVGVSGGMYQQRDPSLFMLSAVLAPGVEHAEVEKIINDEIGKVAREGAAIEEIKRVLGPYRADVAFRRDGTDQAADSLNEYIALGDWTKYATFLDELEKVTSDDLKRVAGKYFNADQSTVGWFVPESSK</sequence>
<feature type="domain" description="Peptidase M16 N-terminal" evidence="9">
    <location>
        <begin position="42"/>
        <end position="184"/>
    </location>
</feature>
<evidence type="ECO:0000256" key="7">
    <source>
        <dbReference type="ARBA" id="ARBA00023049"/>
    </source>
</evidence>
<dbReference type="GO" id="GO:0004222">
    <property type="term" value="F:metalloendopeptidase activity"/>
    <property type="evidence" value="ECO:0007669"/>
    <property type="project" value="InterPro"/>
</dbReference>
<dbReference type="GO" id="GO:0006508">
    <property type="term" value="P:proteolysis"/>
    <property type="evidence" value="ECO:0007669"/>
    <property type="project" value="UniProtKB-KW"/>
</dbReference>
<dbReference type="InterPro" id="IPR007863">
    <property type="entry name" value="Peptidase_M16_C"/>
</dbReference>
<evidence type="ECO:0000259" key="10">
    <source>
        <dbReference type="Pfam" id="PF05193"/>
    </source>
</evidence>
<dbReference type="Proteomes" id="UP000050836">
    <property type="component" value="Unassembled WGS sequence"/>
</dbReference>
<dbReference type="Pfam" id="PF05193">
    <property type="entry name" value="Peptidase_M16_C"/>
    <property type="match status" value="1"/>
</dbReference>
<dbReference type="PANTHER" id="PTHR43690">
    <property type="entry name" value="NARDILYSIN"/>
    <property type="match status" value="1"/>
</dbReference>
<gene>
    <name evidence="11" type="ORF">ARC78_13040</name>
</gene>
<evidence type="ECO:0000313" key="12">
    <source>
        <dbReference type="Proteomes" id="UP000050836"/>
    </source>
</evidence>
<dbReference type="InterPro" id="IPR011249">
    <property type="entry name" value="Metalloenz_LuxS/M16"/>
</dbReference>
<evidence type="ECO:0000256" key="1">
    <source>
        <dbReference type="ARBA" id="ARBA00001947"/>
    </source>
</evidence>
<keyword evidence="4" id="KW-0479">Metal-binding</keyword>